<dbReference type="PANTHER" id="PTHR10157">
    <property type="entry name" value="DOPAMINE BETA HYDROXYLASE RELATED"/>
    <property type="match status" value="1"/>
</dbReference>
<dbReference type="Pfam" id="PF03712">
    <property type="entry name" value="Cu2_monoox_C"/>
    <property type="match status" value="1"/>
</dbReference>
<dbReference type="EMBL" id="JANPWB010000011">
    <property type="protein sequence ID" value="KAJ1122013.1"/>
    <property type="molecule type" value="Genomic_DNA"/>
</dbReference>
<dbReference type="GO" id="GO:0042420">
    <property type="term" value="P:dopamine catabolic process"/>
    <property type="evidence" value="ECO:0007669"/>
    <property type="project" value="TreeGrafter"/>
</dbReference>
<dbReference type="InterPro" id="IPR008977">
    <property type="entry name" value="PHM/PNGase_F_dom_sf"/>
</dbReference>
<dbReference type="Proteomes" id="UP001066276">
    <property type="component" value="Chromosome 7"/>
</dbReference>
<keyword evidence="5" id="KW-0325">Glycoprotein</keyword>
<dbReference type="GO" id="GO:0005507">
    <property type="term" value="F:copper ion binding"/>
    <property type="evidence" value="ECO:0007669"/>
    <property type="project" value="InterPro"/>
</dbReference>
<evidence type="ECO:0000256" key="2">
    <source>
        <dbReference type="ARBA" id="ARBA00010676"/>
    </source>
</evidence>
<dbReference type="GO" id="GO:0030667">
    <property type="term" value="C:secretory granule membrane"/>
    <property type="evidence" value="ECO:0007669"/>
    <property type="project" value="TreeGrafter"/>
</dbReference>
<name>A0AAV7P5Y5_PLEWA</name>
<dbReference type="GO" id="GO:0042421">
    <property type="term" value="P:norepinephrine biosynthetic process"/>
    <property type="evidence" value="ECO:0007669"/>
    <property type="project" value="TreeGrafter"/>
</dbReference>
<dbReference type="FunFam" id="2.60.120.230:FF:000001">
    <property type="entry name" value="Monooxygenase, DBH-like 1"/>
    <property type="match status" value="1"/>
</dbReference>
<accession>A0AAV7P5Y5</accession>
<dbReference type="CDD" id="cd09631">
    <property type="entry name" value="DOMON_DOH"/>
    <property type="match status" value="1"/>
</dbReference>
<dbReference type="GO" id="GO:0006589">
    <property type="term" value="P:octopamine biosynthetic process"/>
    <property type="evidence" value="ECO:0007669"/>
    <property type="project" value="TreeGrafter"/>
</dbReference>
<comment type="similarity">
    <text evidence="2">Belongs to the copper type II ascorbate-dependent monooxygenase family.</text>
</comment>
<keyword evidence="4" id="KW-1015">Disulfide bond</keyword>
<evidence type="ECO:0000256" key="5">
    <source>
        <dbReference type="ARBA" id="ARBA00023180"/>
    </source>
</evidence>
<evidence type="ECO:0000313" key="7">
    <source>
        <dbReference type="EMBL" id="KAJ1122013.1"/>
    </source>
</evidence>
<dbReference type="PRINTS" id="PR00767">
    <property type="entry name" value="DBMONOXGNASE"/>
</dbReference>
<dbReference type="InterPro" id="IPR000323">
    <property type="entry name" value="Cu2_ascorb_mOase_N"/>
</dbReference>
<dbReference type="InterPro" id="IPR036939">
    <property type="entry name" value="Cu2_ascorb_mOase_N_sf"/>
</dbReference>
<dbReference type="InterPro" id="IPR045266">
    <property type="entry name" value="DOH_DOMON"/>
</dbReference>
<reference evidence="7" key="1">
    <citation type="journal article" date="2022" name="bioRxiv">
        <title>Sequencing and chromosome-scale assembly of the giantPleurodeles waltlgenome.</title>
        <authorList>
            <person name="Brown T."/>
            <person name="Elewa A."/>
            <person name="Iarovenko S."/>
            <person name="Subramanian E."/>
            <person name="Araus A.J."/>
            <person name="Petzold A."/>
            <person name="Susuki M."/>
            <person name="Suzuki K.-i.T."/>
            <person name="Hayashi T."/>
            <person name="Toyoda A."/>
            <person name="Oliveira C."/>
            <person name="Osipova E."/>
            <person name="Leigh N.D."/>
            <person name="Simon A."/>
            <person name="Yun M.H."/>
        </authorList>
    </citation>
    <scope>NUCLEOTIDE SEQUENCE</scope>
    <source>
        <strain evidence="7">20211129_DDA</strain>
        <tissue evidence="7">Liver</tissue>
    </source>
</reference>
<sequence>MAGADIVIGGVMSNQTTYFGDYHALGEFRPILDTIQNHRLLSVTENATSTTMRFIRQFRTCDPFDVDVTANTQRIIAAYGTTDTLAYHGPNQRFQASVQLLSETPVPPPDPVPSFTHELRMNNYPVPSADTTYACAYLQLPQVSVKNHMYRFESVIQSGNEDLVHHILIYGCPNNTNVSIPPGICMNNTEFFPCRQVVYGWAVGGGSFTLPSNAGMSLGTNLDPQYIRIEVHYNNPSMQSGRIDSSGFRIHYTPVLRPLDAGVLAIGTNVEGLAFIPPRADSFKLSAYCKTEKFSQVISEPIPDMQVIATLLHSHLAGRAIQVGHYRDGKQIGFVGRDMSYDFSLQETRYLAEITPIKVGDELQTECTYNTTERPSVTYGGLSTTSEMCLAFLFYTPRNLIAECTSNPDYRSLSSPFGFDVHSNPAALNLVSWTPENISLAQRVTQESTQNIRVIHFNASFILDTGLIRDITPPPVTPCNSSETSTTAPTSMPNMPNTVPHCHSGQSLSSGYLCLTPFLLSTLSVILSPFLDF</sequence>
<evidence type="ECO:0000259" key="6">
    <source>
        <dbReference type="PROSITE" id="PS50836"/>
    </source>
</evidence>
<dbReference type="Pfam" id="PF01082">
    <property type="entry name" value="Cu2_monooxygen"/>
    <property type="match status" value="1"/>
</dbReference>
<evidence type="ECO:0000313" key="8">
    <source>
        <dbReference type="Proteomes" id="UP001066276"/>
    </source>
</evidence>
<dbReference type="GO" id="GO:0004500">
    <property type="term" value="F:dopamine beta-monooxygenase activity"/>
    <property type="evidence" value="ECO:0007669"/>
    <property type="project" value="InterPro"/>
</dbReference>
<protein>
    <recommendedName>
        <fullName evidence="6">DOMON domain-containing protein</fullName>
    </recommendedName>
</protein>
<dbReference type="GO" id="GO:0005615">
    <property type="term" value="C:extracellular space"/>
    <property type="evidence" value="ECO:0007669"/>
    <property type="project" value="TreeGrafter"/>
</dbReference>
<dbReference type="AlphaFoldDB" id="A0AAV7P5Y5"/>
<proteinExistence type="inferred from homology"/>
<comment type="cofactor">
    <cofactor evidence="1">
        <name>Cu(2+)</name>
        <dbReference type="ChEBI" id="CHEBI:29036"/>
    </cofactor>
</comment>
<dbReference type="PROSITE" id="PS50836">
    <property type="entry name" value="DOMON"/>
    <property type="match status" value="1"/>
</dbReference>
<dbReference type="Gene3D" id="2.60.120.310">
    <property type="entry name" value="Copper type II, ascorbate-dependent monooxygenase, N-terminal domain"/>
    <property type="match status" value="1"/>
</dbReference>
<dbReference type="InterPro" id="IPR000945">
    <property type="entry name" value="DBH-like"/>
</dbReference>
<dbReference type="InterPro" id="IPR028460">
    <property type="entry name" value="Tbh/DBH"/>
</dbReference>
<gene>
    <name evidence="7" type="ORF">NDU88_000519</name>
</gene>
<keyword evidence="8" id="KW-1185">Reference proteome</keyword>
<evidence type="ECO:0000256" key="3">
    <source>
        <dbReference type="ARBA" id="ARBA00023008"/>
    </source>
</evidence>
<dbReference type="Gene3D" id="2.60.120.230">
    <property type="match status" value="1"/>
</dbReference>
<keyword evidence="3" id="KW-0186">Copper</keyword>
<organism evidence="7 8">
    <name type="scientific">Pleurodeles waltl</name>
    <name type="common">Iberian ribbed newt</name>
    <dbReference type="NCBI Taxonomy" id="8319"/>
    <lineage>
        <taxon>Eukaryota</taxon>
        <taxon>Metazoa</taxon>
        <taxon>Chordata</taxon>
        <taxon>Craniata</taxon>
        <taxon>Vertebrata</taxon>
        <taxon>Euteleostomi</taxon>
        <taxon>Amphibia</taxon>
        <taxon>Batrachia</taxon>
        <taxon>Caudata</taxon>
        <taxon>Salamandroidea</taxon>
        <taxon>Salamandridae</taxon>
        <taxon>Pleurodelinae</taxon>
        <taxon>Pleurodeles</taxon>
    </lineage>
</organism>
<dbReference type="SUPFAM" id="SSF49742">
    <property type="entry name" value="PHM/PNGase F"/>
    <property type="match status" value="2"/>
</dbReference>
<dbReference type="PANTHER" id="PTHR10157:SF31">
    <property type="entry name" value="DBH-LIKE MONOOXYGENASE PROTEIN 2-RELATED"/>
    <property type="match status" value="1"/>
</dbReference>
<dbReference type="InterPro" id="IPR024548">
    <property type="entry name" value="Cu2_monoox_C"/>
</dbReference>
<dbReference type="Pfam" id="PF03351">
    <property type="entry name" value="DOMON"/>
    <property type="match status" value="1"/>
</dbReference>
<dbReference type="InterPro" id="IPR005018">
    <property type="entry name" value="DOMON_domain"/>
</dbReference>
<comment type="caution">
    <text evidence="7">The sequence shown here is derived from an EMBL/GenBank/DDBJ whole genome shotgun (WGS) entry which is preliminary data.</text>
</comment>
<dbReference type="InterPro" id="IPR014784">
    <property type="entry name" value="Cu2_ascorb_mOase-like_C"/>
</dbReference>
<evidence type="ECO:0000256" key="1">
    <source>
        <dbReference type="ARBA" id="ARBA00001973"/>
    </source>
</evidence>
<feature type="domain" description="DOMON" evidence="6">
    <location>
        <begin position="1"/>
        <end position="80"/>
    </location>
</feature>
<evidence type="ECO:0000256" key="4">
    <source>
        <dbReference type="ARBA" id="ARBA00023157"/>
    </source>
</evidence>